<keyword evidence="1" id="KW-0812">Transmembrane</keyword>
<dbReference type="RefSeq" id="WP_344245902.1">
    <property type="nucleotide sequence ID" value="NZ_BAAAPM010000003.1"/>
</dbReference>
<evidence type="ECO:0000256" key="1">
    <source>
        <dbReference type="SAM" id="Phobius"/>
    </source>
</evidence>
<gene>
    <name evidence="2" type="ORF">GCM10009809_07970</name>
</gene>
<feature type="transmembrane region" description="Helical" evidence="1">
    <location>
        <begin position="236"/>
        <end position="254"/>
    </location>
</feature>
<feature type="transmembrane region" description="Helical" evidence="1">
    <location>
        <begin position="69"/>
        <end position="85"/>
    </location>
</feature>
<dbReference type="Pfam" id="PF19877">
    <property type="entry name" value="DUF6350"/>
    <property type="match status" value="1"/>
</dbReference>
<sequence length="411" mass="40475">MSAPPTRTASNPRTVEEPRPVRLLGRGSERFAAATSGVWATLQGVVLSYAVVVLLAVVGVLGGAQTPDAAWTSAFGVATGLWLLGHGVPVAAGGATITLVPLGIGALAVFTAYVSVKRSTLPTLAAWVGAVVAYAVVTAALAAATGAQDLGRVALAVVGGAVVGGLGAALGILVPPERPVVVEPGGRLDRWVPDVMRLGMQAAAVALALLVAAGALLTVVWVVAGRATSDDIVGGLAPGWIGGIVLAVAQLALLPNLIVWATAWLAGPGFAVGAGTVFAASGTVAGPLPAVPLLGALPGPDWAGPAAVVWGPALVVGCGVAAGAFAWRRLDPDRVRWADVAWVLAGLVLVVVAVTGLLQWWAGGAVGAGRLADVGGDPLLVAGVVAGEVGVGAAGALAWAHLGLGARRRRG</sequence>
<proteinExistence type="predicted"/>
<evidence type="ECO:0000313" key="3">
    <source>
        <dbReference type="Proteomes" id="UP001501138"/>
    </source>
</evidence>
<accession>A0ABN2IY85</accession>
<feature type="transmembrane region" description="Helical" evidence="1">
    <location>
        <begin position="153"/>
        <end position="174"/>
    </location>
</feature>
<organism evidence="2 3">
    <name type="scientific">Isoptericola hypogeus</name>
    <dbReference type="NCBI Taxonomy" id="300179"/>
    <lineage>
        <taxon>Bacteria</taxon>
        <taxon>Bacillati</taxon>
        <taxon>Actinomycetota</taxon>
        <taxon>Actinomycetes</taxon>
        <taxon>Micrococcales</taxon>
        <taxon>Promicromonosporaceae</taxon>
        <taxon>Isoptericola</taxon>
    </lineage>
</organism>
<feature type="transmembrane region" description="Helical" evidence="1">
    <location>
        <begin position="38"/>
        <end position="62"/>
    </location>
</feature>
<keyword evidence="3" id="KW-1185">Reference proteome</keyword>
<dbReference type="InterPro" id="IPR045931">
    <property type="entry name" value="DUF6350"/>
</dbReference>
<reference evidence="2 3" key="1">
    <citation type="journal article" date="2019" name="Int. J. Syst. Evol. Microbiol.">
        <title>The Global Catalogue of Microorganisms (GCM) 10K type strain sequencing project: providing services to taxonomists for standard genome sequencing and annotation.</title>
        <authorList>
            <consortium name="The Broad Institute Genomics Platform"/>
            <consortium name="The Broad Institute Genome Sequencing Center for Infectious Disease"/>
            <person name="Wu L."/>
            <person name="Ma J."/>
        </authorList>
    </citation>
    <scope>NUCLEOTIDE SEQUENCE [LARGE SCALE GENOMIC DNA]</scope>
    <source>
        <strain evidence="2 3">JCM 15589</strain>
    </source>
</reference>
<keyword evidence="1" id="KW-0472">Membrane</keyword>
<comment type="caution">
    <text evidence="2">The sequence shown here is derived from an EMBL/GenBank/DDBJ whole genome shotgun (WGS) entry which is preliminary data.</text>
</comment>
<feature type="transmembrane region" description="Helical" evidence="1">
    <location>
        <begin position="339"/>
        <end position="361"/>
    </location>
</feature>
<evidence type="ECO:0000313" key="2">
    <source>
        <dbReference type="EMBL" id="GAA1714168.1"/>
    </source>
</evidence>
<dbReference type="Proteomes" id="UP001501138">
    <property type="component" value="Unassembled WGS sequence"/>
</dbReference>
<feature type="transmembrane region" description="Helical" evidence="1">
    <location>
        <begin position="381"/>
        <end position="402"/>
    </location>
</feature>
<feature type="transmembrane region" description="Helical" evidence="1">
    <location>
        <begin position="261"/>
        <end position="282"/>
    </location>
</feature>
<dbReference type="EMBL" id="BAAAPM010000003">
    <property type="protein sequence ID" value="GAA1714168.1"/>
    <property type="molecule type" value="Genomic_DNA"/>
</dbReference>
<feature type="transmembrane region" description="Helical" evidence="1">
    <location>
        <begin position="195"/>
        <end position="224"/>
    </location>
</feature>
<feature type="transmembrane region" description="Helical" evidence="1">
    <location>
        <begin position="126"/>
        <end position="147"/>
    </location>
</feature>
<name>A0ABN2IY85_9MICO</name>
<keyword evidence="1" id="KW-1133">Transmembrane helix</keyword>
<protein>
    <submittedName>
        <fullName evidence="2">Uncharacterized protein</fullName>
    </submittedName>
</protein>
<feature type="transmembrane region" description="Helical" evidence="1">
    <location>
        <begin position="302"/>
        <end position="327"/>
    </location>
</feature>
<feature type="transmembrane region" description="Helical" evidence="1">
    <location>
        <begin position="91"/>
        <end position="114"/>
    </location>
</feature>